<proteinExistence type="predicted"/>
<dbReference type="PANTHER" id="PTHR36180">
    <property type="entry name" value="DNA-BINDING PROTEIN-RELATED-RELATED"/>
    <property type="match status" value="1"/>
</dbReference>
<dbReference type="PATRIC" id="fig|927704.6.peg.3321"/>
<organism evidence="2 3">
    <name type="scientific">Selenomonas ruminantium subsp. lactilytica (strain NBRC 103574 / TAM6421)</name>
    <dbReference type="NCBI Taxonomy" id="927704"/>
    <lineage>
        <taxon>Bacteria</taxon>
        <taxon>Bacillati</taxon>
        <taxon>Bacillota</taxon>
        <taxon>Negativicutes</taxon>
        <taxon>Selenomonadales</taxon>
        <taxon>Selenomonadaceae</taxon>
        <taxon>Selenomonas</taxon>
    </lineage>
</organism>
<name>I0GWE5_SELRL</name>
<protein>
    <submittedName>
        <fullName evidence="2">Putative phage antirepressor</fullName>
    </submittedName>
</protein>
<dbReference type="PANTHER" id="PTHR36180:SF2">
    <property type="entry name" value="BRO FAMILY PROTEIN"/>
    <property type="match status" value="1"/>
</dbReference>
<reference evidence="2 3" key="1">
    <citation type="submission" date="2011-10" db="EMBL/GenBank/DDBJ databases">
        <title>Whole genome sequence of Selenomonas ruminantium subsp. lactilytica TAM6421.</title>
        <authorList>
            <person name="Oguchi A."/>
            <person name="Ankai A."/>
            <person name="Kaneko J."/>
            <person name="Yamada-Narita S."/>
            <person name="Fukui S."/>
            <person name="Takahashi M."/>
            <person name="Onodera T."/>
            <person name="Kojima S."/>
            <person name="Fushimi T."/>
            <person name="Abe N."/>
            <person name="Kamio Y."/>
            <person name="Yamazaki S."/>
            <person name="Fujita N."/>
        </authorList>
    </citation>
    <scope>NUCLEOTIDE SEQUENCE [LARGE SCALE GENOMIC DNA]</scope>
    <source>
        <strain evidence="3">NBRC 103574 / TAM6421</strain>
        <plasmid evidence="2 3">pSRC3</plasmid>
    </source>
</reference>
<dbReference type="SMART" id="SM01040">
    <property type="entry name" value="Bro-N"/>
    <property type="match status" value="1"/>
</dbReference>
<dbReference type="AlphaFoldDB" id="I0GWE5"/>
<dbReference type="RefSeq" id="WP_014426100.1">
    <property type="nucleotide sequence ID" value="NC_017073.1"/>
</dbReference>
<dbReference type="InterPro" id="IPR003497">
    <property type="entry name" value="BRO_N_domain"/>
</dbReference>
<feature type="domain" description="Bro-N" evidence="1">
    <location>
        <begin position="137"/>
        <end position="242"/>
    </location>
</feature>
<dbReference type="EMBL" id="AP012300">
    <property type="protein sequence ID" value="BAL85082.1"/>
    <property type="molecule type" value="Genomic_DNA"/>
</dbReference>
<evidence type="ECO:0000259" key="1">
    <source>
        <dbReference type="PROSITE" id="PS51750"/>
    </source>
</evidence>
<gene>
    <name evidence="2" type="ordered locus">SELR_pSRC300090</name>
</gene>
<dbReference type="Proteomes" id="UP000007887">
    <property type="component" value="Plasmid pSRC3"/>
</dbReference>
<evidence type="ECO:0000313" key="3">
    <source>
        <dbReference type="Proteomes" id="UP000007887"/>
    </source>
</evidence>
<accession>I0GWE5</accession>
<keyword evidence="2" id="KW-0614">Plasmid</keyword>
<dbReference type="Pfam" id="PF02498">
    <property type="entry name" value="Bro-N"/>
    <property type="match status" value="1"/>
</dbReference>
<geneLocation type="plasmid" evidence="2 3">
    <name>pSRC3</name>
</geneLocation>
<dbReference type="PROSITE" id="PS51750">
    <property type="entry name" value="BRO_N"/>
    <property type="match status" value="1"/>
</dbReference>
<evidence type="ECO:0000313" key="2">
    <source>
        <dbReference type="EMBL" id="BAL85082.1"/>
    </source>
</evidence>
<sequence length="383" mass="44482">MTKSKVITFSNIRFIVTQDNIWLVRESVMDMFGYGSGDYYVSPDCKFVLDKDGKVISPVVGLVDHIELTEDIHGDAMQIHLINEAGIMQMEPSSWDCNGRTIDSFLKDEVIPELHRRQKDFMEVTKMENELAVINEQEVLGKQFRMYGTVEQPLFLAKDVAEWIDYAWANSKQVSRDVSRMLRTVDEDEKLTGTIFLSGQNREMWFLTEDGLYEVLMQSRKPIAKQFKKKVKEILKEIRKTGQYVVKPMDSYMIDDPIERAKAWIKEEEKRMALAAEVKELTPLAEQTTKYIEKGHLIGIRALAKELNVKENLLRYVVDDVLGWRYKQGNGYKAYKWVVTEGYMETKDAIPGITRDYFTVKGRMRVEEELKKIQGNQKDLARA</sequence>
<dbReference type="KEGG" id="sri:SELR_pSRC300090"/>
<dbReference type="HOGENOM" id="CLU_721396_0_0_9"/>